<comment type="caution">
    <text evidence="2">The sequence shown here is derived from an EMBL/GenBank/DDBJ whole genome shotgun (WGS) entry which is preliminary data.</text>
</comment>
<dbReference type="OMA" id="ANMKGHR"/>
<accession>A0A2P6PEN4</accession>
<keyword evidence="3" id="KW-1185">Reference proteome</keyword>
<evidence type="ECO:0000259" key="1">
    <source>
        <dbReference type="Pfam" id="PF14291"/>
    </source>
</evidence>
<sequence>MAIILRFVDCQGIIRERFFKIVSVPNTTSQTLKDEISKVLTMYNLQVRNMRGQGYDGASNMRGIYNGLQALFLEECPYAYYVHCFAHRL</sequence>
<proteinExistence type="predicted"/>
<name>A0A2P6PEN4_ROSCH</name>
<organism evidence="2 3">
    <name type="scientific">Rosa chinensis</name>
    <name type="common">China rose</name>
    <dbReference type="NCBI Taxonomy" id="74649"/>
    <lineage>
        <taxon>Eukaryota</taxon>
        <taxon>Viridiplantae</taxon>
        <taxon>Streptophyta</taxon>
        <taxon>Embryophyta</taxon>
        <taxon>Tracheophyta</taxon>
        <taxon>Spermatophyta</taxon>
        <taxon>Magnoliopsida</taxon>
        <taxon>eudicotyledons</taxon>
        <taxon>Gunneridae</taxon>
        <taxon>Pentapetalae</taxon>
        <taxon>rosids</taxon>
        <taxon>fabids</taxon>
        <taxon>Rosales</taxon>
        <taxon>Rosaceae</taxon>
        <taxon>Rosoideae</taxon>
        <taxon>Rosoideae incertae sedis</taxon>
        <taxon>Rosa</taxon>
    </lineage>
</organism>
<dbReference type="PANTHER" id="PTHR45749">
    <property type="match status" value="1"/>
</dbReference>
<dbReference type="PANTHER" id="PTHR45749:SF26">
    <property type="entry name" value="ZINC FINGER MYM-TYPE PROTEIN 1-LIKE"/>
    <property type="match status" value="1"/>
</dbReference>
<reference evidence="2 3" key="1">
    <citation type="journal article" date="2018" name="Nat. Genet.">
        <title>The Rosa genome provides new insights in the design of modern roses.</title>
        <authorList>
            <person name="Bendahmane M."/>
        </authorList>
    </citation>
    <scope>NUCLEOTIDE SEQUENCE [LARGE SCALE GENOMIC DNA]</scope>
    <source>
        <strain evidence="3">cv. Old Blush</strain>
    </source>
</reference>
<dbReference type="STRING" id="74649.A0A2P6PEN4"/>
<dbReference type="AlphaFoldDB" id="A0A2P6PEN4"/>
<evidence type="ECO:0000313" key="3">
    <source>
        <dbReference type="Proteomes" id="UP000238479"/>
    </source>
</evidence>
<dbReference type="Proteomes" id="UP000238479">
    <property type="component" value="Chromosome 7"/>
</dbReference>
<dbReference type="EMBL" id="PDCK01000045">
    <property type="protein sequence ID" value="PRQ20388.1"/>
    <property type="molecule type" value="Genomic_DNA"/>
</dbReference>
<evidence type="ECO:0000313" key="2">
    <source>
        <dbReference type="EMBL" id="PRQ20388.1"/>
    </source>
</evidence>
<dbReference type="Pfam" id="PF14291">
    <property type="entry name" value="DUF4371"/>
    <property type="match status" value="1"/>
</dbReference>
<dbReference type="InterPro" id="IPR025398">
    <property type="entry name" value="DUF4371"/>
</dbReference>
<gene>
    <name evidence="2" type="ORF">RchiOBHm_Chr7g0227621</name>
</gene>
<dbReference type="Gramene" id="PRQ20388">
    <property type="protein sequence ID" value="PRQ20388"/>
    <property type="gene ID" value="RchiOBHm_Chr7g0227621"/>
</dbReference>
<feature type="domain" description="DUF4371" evidence="1">
    <location>
        <begin position="1"/>
        <end position="67"/>
    </location>
</feature>
<protein>
    <recommendedName>
        <fullName evidence="1">DUF4371 domain-containing protein</fullName>
    </recommendedName>
</protein>